<dbReference type="EMBL" id="FNKK01000001">
    <property type="protein sequence ID" value="SDQ03198.1"/>
    <property type="molecule type" value="Genomic_DNA"/>
</dbReference>
<evidence type="ECO:0000313" key="2">
    <source>
        <dbReference type="EMBL" id="SDQ03198.1"/>
    </source>
</evidence>
<organism evidence="2 3">
    <name type="scientific">Thermostaphylospora chromogena</name>
    <dbReference type="NCBI Taxonomy" id="35622"/>
    <lineage>
        <taxon>Bacteria</taxon>
        <taxon>Bacillati</taxon>
        <taxon>Actinomycetota</taxon>
        <taxon>Actinomycetes</taxon>
        <taxon>Streptosporangiales</taxon>
        <taxon>Thermomonosporaceae</taxon>
        <taxon>Thermostaphylospora</taxon>
    </lineage>
</organism>
<feature type="region of interest" description="Disordered" evidence="1">
    <location>
        <begin position="33"/>
        <end position="55"/>
    </location>
</feature>
<reference evidence="2 3" key="1">
    <citation type="submission" date="2016-10" db="EMBL/GenBank/DDBJ databases">
        <authorList>
            <person name="de Groot N.N."/>
        </authorList>
    </citation>
    <scope>NUCLEOTIDE SEQUENCE [LARGE SCALE GENOMIC DNA]</scope>
    <source>
        <strain evidence="2 3">DSM 43794</strain>
    </source>
</reference>
<dbReference type="Proteomes" id="UP000217103">
    <property type="component" value="Unassembled WGS sequence"/>
</dbReference>
<protein>
    <submittedName>
        <fullName evidence="2">Uncharacterized protein</fullName>
    </submittedName>
</protein>
<sequence length="55" mass="5735">MLAYLAPSPQTVAVARVLQAGAGLAFRDYGLPEHGPMDGAHNPWRARSGDTSEGA</sequence>
<keyword evidence="3" id="KW-1185">Reference proteome</keyword>
<gene>
    <name evidence="2" type="ORF">SAMN04489764_0020</name>
</gene>
<name>A0A1H0XJR4_9ACTN</name>
<evidence type="ECO:0000256" key="1">
    <source>
        <dbReference type="SAM" id="MobiDB-lite"/>
    </source>
</evidence>
<evidence type="ECO:0000313" key="3">
    <source>
        <dbReference type="Proteomes" id="UP000217103"/>
    </source>
</evidence>
<proteinExistence type="predicted"/>
<accession>A0A1H0XJR4</accession>
<dbReference type="AlphaFoldDB" id="A0A1H0XJR4"/>